<evidence type="ECO:0000313" key="2">
    <source>
        <dbReference type="Proteomes" id="UP000054248"/>
    </source>
</evidence>
<sequence>MSLCVCKEIVRNGMDNDATRSWVGEQPRWHPAQSFSSAGAGRSGAVLWRTRQRKPRAFMG</sequence>
<evidence type="ECO:0000313" key="1">
    <source>
        <dbReference type="EMBL" id="KIO34034.1"/>
    </source>
</evidence>
<reference evidence="1 2" key="1">
    <citation type="submission" date="2014-04" db="EMBL/GenBank/DDBJ databases">
        <authorList>
            <consortium name="DOE Joint Genome Institute"/>
            <person name="Kuo A."/>
            <person name="Girlanda M."/>
            <person name="Perotto S."/>
            <person name="Kohler A."/>
            <person name="Nagy L.G."/>
            <person name="Floudas D."/>
            <person name="Copeland A."/>
            <person name="Barry K.W."/>
            <person name="Cichocki N."/>
            <person name="Veneault-Fourrey C."/>
            <person name="LaButti K."/>
            <person name="Lindquist E.A."/>
            <person name="Lipzen A."/>
            <person name="Lundell T."/>
            <person name="Morin E."/>
            <person name="Murat C."/>
            <person name="Sun H."/>
            <person name="Tunlid A."/>
            <person name="Henrissat B."/>
            <person name="Grigoriev I.V."/>
            <person name="Hibbett D.S."/>
            <person name="Martin F."/>
            <person name="Nordberg H.P."/>
            <person name="Cantor M.N."/>
            <person name="Hua S.X."/>
        </authorList>
    </citation>
    <scope>NUCLEOTIDE SEQUENCE [LARGE SCALE GENOMIC DNA]</scope>
    <source>
        <strain evidence="1 2">MUT 4182</strain>
    </source>
</reference>
<protein>
    <submittedName>
        <fullName evidence="1">Uncharacterized protein</fullName>
    </submittedName>
</protein>
<keyword evidence="2" id="KW-1185">Reference proteome</keyword>
<organism evidence="1 2">
    <name type="scientific">Tulasnella calospora MUT 4182</name>
    <dbReference type="NCBI Taxonomy" id="1051891"/>
    <lineage>
        <taxon>Eukaryota</taxon>
        <taxon>Fungi</taxon>
        <taxon>Dikarya</taxon>
        <taxon>Basidiomycota</taxon>
        <taxon>Agaricomycotina</taxon>
        <taxon>Agaricomycetes</taxon>
        <taxon>Cantharellales</taxon>
        <taxon>Tulasnellaceae</taxon>
        <taxon>Tulasnella</taxon>
    </lineage>
</organism>
<reference evidence="2" key="2">
    <citation type="submission" date="2015-01" db="EMBL/GenBank/DDBJ databases">
        <title>Evolutionary Origins and Diversification of the Mycorrhizal Mutualists.</title>
        <authorList>
            <consortium name="DOE Joint Genome Institute"/>
            <consortium name="Mycorrhizal Genomics Consortium"/>
            <person name="Kohler A."/>
            <person name="Kuo A."/>
            <person name="Nagy L.G."/>
            <person name="Floudas D."/>
            <person name="Copeland A."/>
            <person name="Barry K.W."/>
            <person name="Cichocki N."/>
            <person name="Veneault-Fourrey C."/>
            <person name="LaButti K."/>
            <person name="Lindquist E.A."/>
            <person name="Lipzen A."/>
            <person name="Lundell T."/>
            <person name="Morin E."/>
            <person name="Murat C."/>
            <person name="Riley R."/>
            <person name="Ohm R."/>
            <person name="Sun H."/>
            <person name="Tunlid A."/>
            <person name="Henrissat B."/>
            <person name="Grigoriev I.V."/>
            <person name="Hibbett D.S."/>
            <person name="Martin F."/>
        </authorList>
    </citation>
    <scope>NUCLEOTIDE SEQUENCE [LARGE SCALE GENOMIC DNA]</scope>
    <source>
        <strain evidence="2">MUT 4182</strain>
    </source>
</reference>
<proteinExistence type="predicted"/>
<dbReference type="Proteomes" id="UP000054248">
    <property type="component" value="Unassembled WGS sequence"/>
</dbReference>
<name>A0A0C3QY01_9AGAM</name>
<accession>A0A0C3QY01</accession>
<dbReference type="HOGENOM" id="CLU_2948406_0_0_1"/>
<dbReference type="EMBL" id="KN822945">
    <property type="protein sequence ID" value="KIO34034.1"/>
    <property type="molecule type" value="Genomic_DNA"/>
</dbReference>
<dbReference type="AlphaFoldDB" id="A0A0C3QY01"/>
<feature type="non-terminal residue" evidence="1">
    <location>
        <position position="60"/>
    </location>
</feature>
<gene>
    <name evidence="1" type="ORF">M407DRAFT_240876</name>
</gene>